<proteinExistence type="predicted"/>
<keyword evidence="1" id="KW-0614">Plasmid</keyword>
<reference evidence="1" key="1">
    <citation type="submission" date="2017-12" db="EMBL/GenBank/DDBJ databases">
        <title>FDA dAtabase for Regulatory Grade micrObial Sequences (FDA-ARGOS): Supporting development and validation of Infectious Disease Dx tests.</title>
        <authorList>
            <person name="Campos J."/>
            <person name="Goldberg B."/>
            <person name="Tallon L."/>
            <person name="Sadzewicz L."/>
            <person name="Sengamalay N."/>
            <person name="Ott S."/>
            <person name="Godinez A."/>
            <person name="Nagaraj S."/>
            <person name="Vyas G."/>
            <person name="Aluvathingal J."/>
            <person name="Nadendla S."/>
            <person name="Geyer C."/>
            <person name="Nandy P."/>
            <person name="Hobson J."/>
            <person name="Sichtig H."/>
        </authorList>
    </citation>
    <scope>NUCLEOTIDE SEQUENCE</scope>
    <source>
        <strain evidence="1">FDAARGOS_252</strain>
        <plasmid evidence="1">unnamed4</plasmid>
    </source>
</reference>
<evidence type="ECO:0000313" key="1">
    <source>
        <dbReference type="EMBL" id="AVI58424.1"/>
    </source>
</evidence>
<evidence type="ECO:0000313" key="2">
    <source>
        <dbReference type="Proteomes" id="UP000191257"/>
    </source>
</evidence>
<dbReference type="EMBL" id="CP020444">
    <property type="protein sequence ID" value="AVI58424.1"/>
    <property type="molecule type" value="Genomic_DNA"/>
</dbReference>
<name>A0A2P1BUQ8_9RHOB</name>
<protein>
    <submittedName>
        <fullName evidence="1">Uncharacterized protein</fullName>
    </submittedName>
</protein>
<gene>
    <name evidence="1" type="ORF">A6J80_23780</name>
</gene>
<dbReference type="AlphaFoldDB" id="A0A2P1BUQ8"/>
<organism evidence="1 2">
    <name type="scientific">Paracoccus yeei</name>
    <dbReference type="NCBI Taxonomy" id="147645"/>
    <lineage>
        <taxon>Bacteria</taxon>
        <taxon>Pseudomonadati</taxon>
        <taxon>Pseudomonadota</taxon>
        <taxon>Alphaproteobacteria</taxon>
        <taxon>Rhodobacterales</taxon>
        <taxon>Paracoccaceae</taxon>
        <taxon>Paracoccus</taxon>
    </lineage>
</organism>
<accession>A0A2P1BUQ8</accession>
<dbReference type="Proteomes" id="UP000191257">
    <property type="component" value="Plasmid unnamed4"/>
</dbReference>
<dbReference type="KEGG" id="pye:A6J80_23780"/>
<keyword evidence="2" id="KW-1185">Reference proteome</keyword>
<sequence>MVKGRGKLRSARCLTEVRDGGGVGLVCLANTGAVNVLWVVQPAAPATKATLSVLGRYLSMCRTEGEGTTDCASENDIAI</sequence>
<geneLocation type="plasmid" evidence="1 2">
    <name>unnamed4</name>
</geneLocation>